<dbReference type="EMBL" id="BMAV01014673">
    <property type="protein sequence ID" value="GFY63277.1"/>
    <property type="molecule type" value="Genomic_DNA"/>
</dbReference>
<protein>
    <submittedName>
        <fullName evidence="1">Uncharacterized protein</fullName>
    </submittedName>
</protein>
<name>A0A8X7CFR3_9ARAC</name>
<dbReference type="AlphaFoldDB" id="A0A8X7CFR3"/>
<gene>
    <name evidence="1" type="ORF">TNIN_189571</name>
</gene>
<proteinExistence type="predicted"/>
<evidence type="ECO:0000313" key="2">
    <source>
        <dbReference type="Proteomes" id="UP000886998"/>
    </source>
</evidence>
<keyword evidence="2" id="KW-1185">Reference proteome</keyword>
<dbReference type="OrthoDB" id="6436180at2759"/>
<sequence>MTLETLRHKPFDTLQILVKGSKRDQSHTGSGVYIKTSASILRLKYRNSNSCSVYRSKVIAIDNLVEPNFKSNLALTDSHSSIQHSSNWKK</sequence>
<evidence type="ECO:0000313" key="1">
    <source>
        <dbReference type="EMBL" id="GFY63277.1"/>
    </source>
</evidence>
<dbReference type="Proteomes" id="UP000886998">
    <property type="component" value="Unassembled WGS sequence"/>
</dbReference>
<accession>A0A8X7CFR3</accession>
<organism evidence="1 2">
    <name type="scientific">Trichonephila inaurata madagascariensis</name>
    <dbReference type="NCBI Taxonomy" id="2747483"/>
    <lineage>
        <taxon>Eukaryota</taxon>
        <taxon>Metazoa</taxon>
        <taxon>Ecdysozoa</taxon>
        <taxon>Arthropoda</taxon>
        <taxon>Chelicerata</taxon>
        <taxon>Arachnida</taxon>
        <taxon>Araneae</taxon>
        <taxon>Araneomorphae</taxon>
        <taxon>Entelegynae</taxon>
        <taxon>Araneoidea</taxon>
        <taxon>Nephilidae</taxon>
        <taxon>Trichonephila</taxon>
        <taxon>Trichonephila inaurata</taxon>
    </lineage>
</organism>
<reference evidence="1" key="1">
    <citation type="submission" date="2020-08" db="EMBL/GenBank/DDBJ databases">
        <title>Multicomponent nature underlies the extraordinary mechanical properties of spider dragline silk.</title>
        <authorList>
            <person name="Kono N."/>
            <person name="Nakamura H."/>
            <person name="Mori M."/>
            <person name="Yoshida Y."/>
            <person name="Ohtoshi R."/>
            <person name="Malay A.D."/>
            <person name="Moran D.A.P."/>
            <person name="Tomita M."/>
            <person name="Numata K."/>
            <person name="Arakawa K."/>
        </authorList>
    </citation>
    <scope>NUCLEOTIDE SEQUENCE</scope>
</reference>
<comment type="caution">
    <text evidence="1">The sequence shown here is derived from an EMBL/GenBank/DDBJ whole genome shotgun (WGS) entry which is preliminary data.</text>
</comment>